<dbReference type="SUPFAM" id="SSF52317">
    <property type="entry name" value="Class I glutamine amidotransferase-like"/>
    <property type="match status" value="1"/>
</dbReference>
<dbReference type="InterPro" id="IPR004484">
    <property type="entry name" value="CbiA/CobB_synth"/>
</dbReference>
<dbReference type="GO" id="GO:0043802">
    <property type="term" value="F:hydrogenobyrinic acid a,c-diamide synthase (glutamine-hydrolysing) activity"/>
    <property type="evidence" value="ECO:0007669"/>
    <property type="project" value="UniProtKB-UniRule"/>
</dbReference>
<dbReference type="EC" id="6.3.5.9" evidence="9"/>
<evidence type="ECO:0000256" key="3">
    <source>
        <dbReference type="ARBA" id="ARBA00022573"/>
    </source>
</evidence>
<evidence type="ECO:0000256" key="7">
    <source>
        <dbReference type="ARBA" id="ARBA00022842"/>
    </source>
</evidence>
<dbReference type="PANTHER" id="PTHR43873">
    <property type="entry name" value="COBYRINATE A,C-DIAMIDE SYNTHASE"/>
    <property type="match status" value="1"/>
</dbReference>
<dbReference type="GO" id="GO:0042242">
    <property type="term" value="F:cobyrinic acid a,c-diamide synthase activity"/>
    <property type="evidence" value="ECO:0007669"/>
    <property type="project" value="InterPro"/>
</dbReference>
<evidence type="ECO:0000256" key="4">
    <source>
        <dbReference type="ARBA" id="ARBA00022598"/>
    </source>
</evidence>
<protein>
    <recommendedName>
        <fullName evidence="9">Hydrogenobyrinate a,c-diamide synthase</fullName>
        <ecNumber evidence="9">6.3.5.9</ecNumber>
    </recommendedName>
    <alternativeName>
        <fullName evidence="9">Hydrogenobyrinic acid a,c-diamide synthase</fullName>
    </alternativeName>
</protein>
<keyword evidence="6 9" id="KW-0067">ATP-binding</keyword>
<keyword evidence="5 9" id="KW-0547">Nucleotide-binding</keyword>
<comment type="miscellaneous">
    <text evidence="9">The a and c carboxylates of hydrogenobyrinate are activated for nucleophilic attack via formation of a phosphorylated intermediate by ATP. CobB catalyzes first the amidation of the c-carboxylate, and then that of the a-carboxylate.</text>
</comment>
<keyword evidence="7 9" id="KW-0460">Magnesium</keyword>
<accession>A0A7W6LI78</accession>
<keyword evidence="3 9" id="KW-0169">Cobalamin biosynthesis</keyword>
<reference evidence="12 13" key="1">
    <citation type="submission" date="2020-08" db="EMBL/GenBank/DDBJ databases">
        <title>Genomic Encyclopedia of Type Strains, Phase IV (KMG-IV): sequencing the most valuable type-strain genomes for metagenomic binning, comparative biology and taxonomic classification.</title>
        <authorList>
            <person name="Goeker M."/>
        </authorList>
    </citation>
    <scope>NUCLEOTIDE SEQUENCE [LARGE SCALE GENOMIC DNA]</scope>
    <source>
        <strain evidence="12 13">DSM 29514</strain>
    </source>
</reference>
<evidence type="ECO:0000259" key="11">
    <source>
        <dbReference type="Pfam" id="PF07685"/>
    </source>
</evidence>
<keyword evidence="4 9" id="KW-0436">Ligase</keyword>
<dbReference type="Pfam" id="PF01656">
    <property type="entry name" value="CbiA"/>
    <property type="match status" value="1"/>
</dbReference>
<dbReference type="NCBIfam" id="NF002204">
    <property type="entry name" value="PRK01077.1"/>
    <property type="match status" value="1"/>
</dbReference>
<proteinExistence type="inferred from homology"/>
<dbReference type="SUPFAM" id="SSF52540">
    <property type="entry name" value="P-loop containing nucleoside triphosphate hydrolases"/>
    <property type="match status" value="1"/>
</dbReference>
<feature type="active site" description="Nucleophile" evidence="9">
    <location>
        <position position="334"/>
    </location>
</feature>
<dbReference type="EMBL" id="JACIEC010000004">
    <property type="protein sequence ID" value="MBB4144845.1"/>
    <property type="molecule type" value="Genomic_DNA"/>
</dbReference>
<dbReference type="GO" id="GO:0005524">
    <property type="term" value="F:ATP binding"/>
    <property type="evidence" value="ECO:0007669"/>
    <property type="project" value="UniProtKB-UniRule"/>
</dbReference>
<dbReference type="NCBIfam" id="TIGR00379">
    <property type="entry name" value="cobB"/>
    <property type="match status" value="1"/>
</dbReference>
<dbReference type="AlphaFoldDB" id="A0A7W6LI78"/>
<comment type="domain">
    <text evidence="9">Comprises of two domains. The C-terminal domain contains the binding site for glutamine and catalyzes the hydrolysis of this substrate to glutamate and ammonia. The N-terminal domain is anticipated to bind ATP and hydrogenobyrinate and catalyzes the ultimate synthesis of the diamide product. The ammonia produced via the glutaminase domain is probably translocated to the adjacent domain via a molecular tunnel, where it reacts with an activated intermediate.</text>
</comment>
<organism evidence="12 13">
    <name type="scientific">Rhizobium rhizoryzae</name>
    <dbReference type="NCBI Taxonomy" id="451876"/>
    <lineage>
        <taxon>Bacteria</taxon>
        <taxon>Pseudomonadati</taxon>
        <taxon>Pseudomonadota</taxon>
        <taxon>Alphaproteobacteria</taxon>
        <taxon>Hyphomicrobiales</taxon>
        <taxon>Rhizobiaceae</taxon>
        <taxon>Rhizobium/Agrobacterium group</taxon>
        <taxon>Rhizobium</taxon>
    </lineage>
</organism>
<gene>
    <name evidence="9" type="primary">cobB</name>
    <name evidence="12" type="ORF">GGQ72_003402</name>
</gene>
<feature type="domain" description="CobB/CobQ-like glutamine amidotransferase" evidence="11">
    <location>
        <begin position="252"/>
        <end position="440"/>
    </location>
</feature>
<evidence type="ECO:0000313" key="13">
    <source>
        <dbReference type="Proteomes" id="UP000519897"/>
    </source>
</evidence>
<sequence>MTDSRLTPKALIIGAPRSGSGKTSVTIGLLRAFARRGIRVRGVKSGPDYIDPGFHQAATGLEGLNLDSWAMEPDLVAHLLDHAAQDTDLLLIESAMGLFDGIDGGEGRTGSAADLARLLDIPVLLVLDVSGQSQTAAAVAVGFRHYDAKVRTKGIVINRAGSERHIRLSRTAIEAAGMPVVGAVLRSDALALPERHLGLVQASEHGGIQDYIDRLADVMETSVDLDAVLSLAQPIALRRGNPAAAIPPPGQRIAIASDAAFTFLYPHLGAHWRAQGAELVPFSPLNDEGPALDCDICWLPGGYPELHAGQLSAANRFRNRIRHFAQMKPVHGECGGFMVLGTGLVDADGVRHVMTALLSHSTSFAKRKMNLGYRQVRLLGDGPLGSAGEVLRGHEFHYASVIDPGRDEPFAEIADGTGQPLGLSGGRRGHVSGTFFHAIARTTL</sequence>
<dbReference type="HAMAP" id="MF_00027">
    <property type="entry name" value="CobB_CbiA"/>
    <property type="match status" value="1"/>
</dbReference>
<comment type="function">
    <text evidence="9">Catalyzes the ATP-dependent amidation of the two carboxylate groups at positions a and c of hydrogenobyrinate, using either L-glutamine or ammonia as the nitrogen source.</text>
</comment>
<comment type="catalytic activity">
    <reaction evidence="9">
        <text>hydrogenobyrinate + 2 L-glutamine + 2 ATP + 2 H2O = hydrogenobyrinate a,c-diamide + 2 L-glutamate + 2 ADP + 2 phosphate + 2 H(+)</text>
        <dbReference type="Rhea" id="RHEA:12544"/>
        <dbReference type="ChEBI" id="CHEBI:15377"/>
        <dbReference type="ChEBI" id="CHEBI:15378"/>
        <dbReference type="ChEBI" id="CHEBI:29985"/>
        <dbReference type="ChEBI" id="CHEBI:30616"/>
        <dbReference type="ChEBI" id="CHEBI:43474"/>
        <dbReference type="ChEBI" id="CHEBI:58359"/>
        <dbReference type="ChEBI" id="CHEBI:77873"/>
        <dbReference type="ChEBI" id="CHEBI:77874"/>
        <dbReference type="ChEBI" id="CHEBI:456216"/>
        <dbReference type="EC" id="6.3.5.9"/>
    </reaction>
</comment>
<comment type="pathway">
    <text evidence="9">Cofactor biosynthesis; adenosylcobalamin biosynthesis; cob(II)yrinate a,c-diamide from precorrin-2 (aerobic route): step 9/10.</text>
</comment>
<dbReference type="GO" id="GO:0009236">
    <property type="term" value="P:cobalamin biosynthetic process"/>
    <property type="evidence" value="ECO:0007669"/>
    <property type="project" value="UniProtKB-UniRule"/>
</dbReference>
<evidence type="ECO:0000256" key="5">
    <source>
        <dbReference type="ARBA" id="ARBA00022741"/>
    </source>
</evidence>
<dbReference type="InterPro" id="IPR029062">
    <property type="entry name" value="Class_I_gatase-like"/>
</dbReference>
<dbReference type="PANTHER" id="PTHR43873:SF1">
    <property type="entry name" value="COBYRINATE A,C-DIAMIDE SYNTHASE"/>
    <property type="match status" value="1"/>
</dbReference>
<dbReference type="Pfam" id="PF07685">
    <property type="entry name" value="GATase_3"/>
    <property type="match status" value="1"/>
</dbReference>
<dbReference type="InterPro" id="IPR027417">
    <property type="entry name" value="P-loop_NTPase"/>
</dbReference>
<dbReference type="Proteomes" id="UP000519897">
    <property type="component" value="Unassembled WGS sequence"/>
</dbReference>
<evidence type="ECO:0000256" key="9">
    <source>
        <dbReference type="HAMAP-Rule" id="MF_00027"/>
    </source>
</evidence>
<feature type="site" description="Increases nucleophilicity of active site Cys" evidence="9">
    <location>
        <position position="437"/>
    </location>
</feature>
<evidence type="ECO:0000256" key="8">
    <source>
        <dbReference type="ARBA" id="ARBA00022962"/>
    </source>
</evidence>
<dbReference type="Gene3D" id="3.40.50.300">
    <property type="entry name" value="P-loop containing nucleotide triphosphate hydrolases"/>
    <property type="match status" value="1"/>
</dbReference>
<comment type="similarity">
    <text evidence="9">Belongs to the CobB/CbiA family.</text>
</comment>
<evidence type="ECO:0000256" key="1">
    <source>
        <dbReference type="ARBA" id="ARBA00001946"/>
    </source>
</evidence>
<keyword evidence="13" id="KW-1185">Reference proteome</keyword>
<dbReference type="CDD" id="cd05388">
    <property type="entry name" value="CobB_N"/>
    <property type="match status" value="1"/>
</dbReference>
<comment type="cofactor">
    <cofactor evidence="1 9">
        <name>Mg(2+)</name>
        <dbReference type="ChEBI" id="CHEBI:18420"/>
    </cofactor>
</comment>
<comment type="similarity">
    <text evidence="2">Belongs to the CobB/CobQ family. CobQ subfamily.</text>
</comment>
<name>A0A7W6LI78_9HYPH</name>
<dbReference type="InterPro" id="IPR002586">
    <property type="entry name" value="CobQ/CobB/MinD/ParA_Nub-bd_dom"/>
</dbReference>
<dbReference type="RefSeq" id="WP_165133916.1">
    <property type="nucleotide sequence ID" value="NZ_CP049250.1"/>
</dbReference>
<evidence type="ECO:0000256" key="6">
    <source>
        <dbReference type="ARBA" id="ARBA00022840"/>
    </source>
</evidence>
<keyword evidence="8 9" id="KW-0315">Glutamine amidotransferase</keyword>
<evidence type="ECO:0000259" key="10">
    <source>
        <dbReference type="Pfam" id="PF01656"/>
    </source>
</evidence>
<evidence type="ECO:0000313" key="12">
    <source>
        <dbReference type="EMBL" id="MBB4144845.1"/>
    </source>
</evidence>
<dbReference type="InterPro" id="IPR011698">
    <property type="entry name" value="GATase_3"/>
</dbReference>
<evidence type="ECO:0000256" key="2">
    <source>
        <dbReference type="ARBA" id="ARBA00006205"/>
    </source>
</evidence>
<feature type="domain" description="CobQ/CobB/MinD/ParA nucleotide binding" evidence="10">
    <location>
        <begin position="12"/>
        <end position="197"/>
    </location>
</feature>
<comment type="caution">
    <text evidence="12">The sequence shown here is derived from an EMBL/GenBank/DDBJ whole genome shotgun (WGS) entry which is preliminary data.</text>
</comment>
<dbReference type="PROSITE" id="PS51274">
    <property type="entry name" value="GATASE_COBBQ"/>
    <property type="match status" value="1"/>
</dbReference>
<dbReference type="UniPathway" id="UPA00148">
    <property type="reaction ID" value="UER00220"/>
</dbReference>